<dbReference type="Proteomes" id="UP000287144">
    <property type="component" value="Unassembled WGS sequence"/>
</dbReference>
<proteinExistence type="predicted"/>
<reference evidence="2 3" key="1">
    <citation type="submission" date="2017-06" db="EMBL/GenBank/DDBJ databases">
        <title>Comparative genomic analysis of Ambrosia Fusariam Clade fungi.</title>
        <authorList>
            <person name="Stajich J.E."/>
            <person name="Carrillo J."/>
            <person name="Kijimoto T."/>
            <person name="Eskalen A."/>
            <person name="O'Donnell K."/>
            <person name="Kasson M."/>
        </authorList>
    </citation>
    <scope>NUCLEOTIDE SEQUENCE [LARGE SCALE GENOMIC DNA]</scope>
    <source>
        <strain evidence="2 3">NRRL62579</strain>
    </source>
</reference>
<feature type="compositionally biased region" description="Low complexity" evidence="1">
    <location>
        <begin position="426"/>
        <end position="439"/>
    </location>
</feature>
<sequence length="490" mass="54439">MAAIWTFPGRLQPVANPAVCKRTHFQAKGVLPPEFILVFPALAYPSRQVQQRPSCINSRSLLHHLDLTTRHGCAPFLTKSRKSFARRPALLEPARGRTLPTSLPPDCLCTTNKGNDLSNIYLPVQLEPRYSGIERPAPLFQTLIRHFRSSVPIQIFETQADKNSWLTYSVPHDRQHVSESPDPRPIQAGARGQSCKCLLFLFVKHAPLHIVSGLHGLGSWPHREYQGFEVRPAQYACRKPDRVRTRGWAEQVFVWREQAATDGPNARSRDFGGSVHLEGIEYLEPDGSLYNIAHPHTLPPIDLVFLPLQRACSLLAVPGTRAITFETGSFSRHCHRRSLSCQPVLAKRYCHPLLPLALPSHPPSLAAPATGSAAFPAPAAALETPECSSPAASRTGSPAASATTPKRVLVDTFASSSIPDERPSYQQPGQPQLLQPSKPLQHTWCHKRIHIRRYLRHDGRRSNAETTLPPNVLPYSPIQLSCFSRITFST</sequence>
<evidence type="ECO:0000313" key="2">
    <source>
        <dbReference type="EMBL" id="RSM16037.1"/>
    </source>
</evidence>
<gene>
    <name evidence="2" type="ORF">CEP52_000542</name>
</gene>
<evidence type="ECO:0000313" key="3">
    <source>
        <dbReference type="Proteomes" id="UP000287144"/>
    </source>
</evidence>
<comment type="caution">
    <text evidence="2">The sequence shown here is derived from an EMBL/GenBank/DDBJ whole genome shotgun (WGS) entry which is preliminary data.</text>
</comment>
<accession>A0A428UP04</accession>
<keyword evidence="3" id="KW-1185">Reference proteome</keyword>
<dbReference type="EMBL" id="NKCK01000002">
    <property type="protein sequence ID" value="RSM16037.1"/>
    <property type="molecule type" value="Genomic_DNA"/>
</dbReference>
<evidence type="ECO:0000256" key="1">
    <source>
        <dbReference type="SAM" id="MobiDB-lite"/>
    </source>
</evidence>
<feature type="compositionally biased region" description="Polar residues" evidence="1">
    <location>
        <begin position="390"/>
        <end position="404"/>
    </location>
</feature>
<organism evidence="2 3">
    <name type="scientific">Fusarium oligoseptatum</name>
    <dbReference type="NCBI Taxonomy" id="2604345"/>
    <lineage>
        <taxon>Eukaryota</taxon>
        <taxon>Fungi</taxon>
        <taxon>Dikarya</taxon>
        <taxon>Ascomycota</taxon>
        <taxon>Pezizomycotina</taxon>
        <taxon>Sordariomycetes</taxon>
        <taxon>Hypocreomycetidae</taxon>
        <taxon>Hypocreales</taxon>
        <taxon>Nectriaceae</taxon>
        <taxon>Fusarium</taxon>
        <taxon>Fusarium solani species complex</taxon>
    </lineage>
</organism>
<dbReference type="AlphaFoldDB" id="A0A428UP04"/>
<protein>
    <submittedName>
        <fullName evidence="2">Uncharacterized protein</fullName>
    </submittedName>
</protein>
<feature type="region of interest" description="Disordered" evidence="1">
    <location>
        <begin position="385"/>
        <end position="439"/>
    </location>
</feature>
<name>A0A428UP04_9HYPO</name>